<feature type="domain" description="Four-carbon acid sugar kinase N-terminal" evidence="7">
    <location>
        <begin position="15"/>
        <end position="230"/>
    </location>
</feature>
<dbReference type="Pfam" id="PF17042">
    <property type="entry name" value="NBD_C"/>
    <property type="match status" value="1"/>
</dbReference>
<evidence type="ECO:0000313" key="9">
    <source>
        <dbReference type="EMBL" id="MDR6584234.1"/>
    </source>
</evidence>
<dbReference type="InterPro" id="IPR042213">
    <property type="entry name" value="NBD_C_sf"/>
</dbReference>
<evidence type="ECO:0000259" key="7">
    <source>
        <dbReference type="Pfam" id="PF07005"/>
    </source>
</evidence>
<dbReference type="SUPFAM" id="SSF142764">
    <property type="entry name" value="YgbK-like"/>
    <property type="match status" value="1"/>
</dbReference>
<keyword evidence="6" id="KW-0119">Carbohydrate metabolism</keyword>
<dbReference type="Gene3D" id="3.40.980.20">
    <property type="entry name" value="Four-carbon acid sugar kinase, nucleotide binding domain"/>
    <property type="match status" value="1"/>
</dbReference>
<dbReference type="Proteomes" id="UP001260715">
    <property type="component" value="Unassembled WGS sequence"/>
</dbReference>
<gene>
    <name evidence="9" type="ORF">J2W50_002444</name>
</gene>
<comment type="caution">
    <text evidence="9">The sequence shown here is derived from an EMBL/GenBank/DDBJ whole genome shotgun (WGS) entry which is preliminary data.</text>
</comment>
<evidence type="ECO:0000256" key="6">
    <source>
        <dbReference type="ARBA" id="ARBA00023277"/>
    </source>
</evidence>
<sequence length="440" mass="45817">MTLAAAVTVADRVRLLIVGDDLSGTADCAVTCTHFGLDSVVALGADADAARQAVDVLALDADTRALPPGDAARLNAAAWQAHSDGRRLYKKIDSTLRGNVAAEIAALTGAGMAIVAPAFPAAGRTTVEGRQYVFDVPVEESEVWRNERIAGRADLVEMLRQAGMKVALLGLESLHQGPQQVRHSIIACQVDGVQALVCDARTVQDLACIAEASAPLDGLYWVGSAGLATPLVRAWQAAVTVPRQAQAAGFSDKATHAGGVLVIVGSMSSVSHAQAEALAEQAGAEILACSIDATSLLDPMSTRARELAQLVAQTLQQGRSVLVTVSQDQRAAVSDGARLARQLAEHLGPAAQHASALIATGGETARAMLTRMGVRQLGIVSEIDTGVPLMRARHLDREFPVVTKAGGFGRPDTLYRAWRQLSARRAGAASAAPTSTGEEL</sequence>
<dbReference type="InterPro" id="IPR010737">
    <property type="entry name" value="4-carb_acid_sugar_kinase_N"/>
</dbReference>
<keyword evidence="5" id="KW-0067">ATP-binding</keyword>
<keyword evidence="4" id="KW-0418">Kinase</keyword>
<comment type="similarity">
    <text evidence="1">Belongs to the four-carbon acid sugar kinase family.</text>
</comment>
<accession>A0ABU1PEP6</accession>
<reference evidence="9 10" key="1">
    <citation type="submission" date="2023-07" db="EMBL/GenBank/DDBJ databases">
        <title>Sorghum-associated microbial communities from plants grown in Nebraska, USA.</title>
        <authorList>
            <person name="Schachtman D."/>
        </authorList>
    </citation>
    <scope>NUCLEOTIDE SEQUENCE [LARGE SCALE GENOMIC DNA]</scope>
    <source>
        <strain evidence="9 10">596</strain>
    </source>
</reference>
<evidence type="ECO:0000313" key="10">
    <source>
        <dbReference type="Proteomes" id="UP001260715"/>
    </source>
</evidence>
<dbReference type="Pfam" id="PF07005">
    <property type="entry name" value="SBD_N"/>
    <property type="match status" value="1"/>
</dbReference>
<evidence type="ECO:0000256" key="3">
    <source>
        <dbReference type="ARBA" id="ARBA00022741"/>
    </source>
</evidence>
<evidence type="ECO:0000259" key="8">
    <source>
        <dbReference type="Pfam" id="PF17042"/>
    </source>
</evidence>
<protein>
    <submittedName>
        <fullName evidence="9">Uncharacterized protein YgbK (DUF1537 family)</fullName>
    </submittedName>
</protein>
<proteinExistence type="inferred from homology"/>
<evidence type="ECO:0000256" key="2">
    <source>
        <dbReference type="ARBA" id="ARBA00022679"/>
    </source>
</evidence>
<keyword evidence="2" id="KW-0808">Transferase</keyword>
<dbReference type="InterPro" id="IPR031475">
    <property type="entry name" value="NBD_C"/>
</dbReference>
<keyword evidence="3" id="KW-0547">Nucleotide-binding</keyword>
<evidence type="ECO:0000256" key="4">
    <source>
        <dbReference type="ARBA" id="ARBA00022777"/>
    </source>
</evidence>
<feature type="domain" description="Four-carbon acid sugar kinase nucleotide binding" evidence="8">
    <location>
        <begin position="261"/>
        <end position="414"/>
    </location>
</feature>
<dbReference type="InterPro" id="IPR037051">
    <property type="entry name" value="4-carb_acid_sugar_kinase_N_sf"/>
</dbReference>
<evidence type="ECO:0000256" key="5">
    <source>
        <dbReference type="ARBA" id="ARBA00022840"/>
    </source>
</evidence>
<name>A0ABU1PEP6_9BURK</name>
<dbReference type="Gene3D" id="3.40.50.10840">
    <property type="entry name" value="Putative sugar-binding, N-terminal domain"/>
    <property type="match status" value="1"/>
</dbReference>
<dbReference type="EMBL" id="JAVDSJ010000003">
    <property type="protein sequence ID" value="MDR6584234.1"/>
    <property type="molecule type" value="Genomic_DNA"/>
</dbReference>
<keyword evidence="10" id="KW-1185">Reference proteome</keyword>
<organism evidence="9 10">
    <name type="scientific">Herbaspirillum frisingense</name>
    <dbReference type="NCBI Taxonomy" id="92645"/>
    <lineage>
        <taxon>Bacteria</taxon>
        <taxon>Pseudomonadati</taxon>
        <taxon>Pseudomonadota</taxon>
        <taxon>Betaproteobacteria</taxon>
        <taxon>Burkholderiales</taxon>
        <taxon>Oxalobacteraceae</taxon>
        <taxon>Herbaspirillum</taxon>
    </lineage>
</organism>
<evidence type="ECO:0000256" key="1">
    <source>
        <dbReference type="ARBA" id="ARBA00005715"/>
    </source>
</evidence>